<dbReference type="Pfam" id="PF05050">
    <property type="entry name" value="Methyltransf_21"/>
    <property type="match status" value="1"/>
</dbReference>
<dbReference type="Proteomes" id="UP000664144">
    <property type="component" value="Unassembled WGS sequence"/>
</dbReference>
<dbReference type="InterPro" id="IPR029063">
    <property type="entry name" value="SAM-dependent_MTases_sf"/>
</dbReference>
<gene>
    <name evidence="2" type="ORF">J0X19_00585</name>
</gene>
<dbReference type="Gene3D" id="3.40.50.150">
    <property type="entry name" value="Vaccinia Virus protein VP39"/>
    <property type="match status" value="1"/>
</dbReference>
<protein>
    <submittedName>
        <fullName evidence="2">FkbM family methyltransferase</fullName>
    </submittedName>
</protein>
<keyword evidence="2" id="KW-0808">Transferase</keyword>
<dbReference type="NCBIfam" id="TIGR01444">
    <property type="entry name" value="fkbM_fam"/>
    <property type="match status" value="1"/>
</dbReference>
<dbReference type="GO" id="GO:0008168">
    <property type="term" value="F:methyltransferase activity"/>
    <property type="evidence" value="ECO:0007669"/>
    <property type="project" value="UniProtKB-KW"/>
</dbReference>
<dbReference type="InterPro" id="IPR006342">
    <property type="entry name" value="FkbM_mtfrase"/>
</dbReference>
<feature type="domain" description="Methyltransferase FkbM" evidence="1">
    <location>
        <begin position="43"/>
        <end position="202"/>
    </location>
</feature>
<evidence type="ECO:0000313" key="3">
    <source>
        <dbReference type="Proteomes" id="UP000664144"/>
    </source>
</evidence>
<reference evidence="2" key="1">
    <citation type="submission" date="2021-03" db="EMBL/GenBank/DDBJ databases">
        <authorList>
            <person name="Kim M.K."/>
        </authorList>
    </citation>
    <scope>NUCLEOTIDE SEQUENCE</scope>
    <source>
        <strain evidence="2">BT186</strain>
    </source>
</reference>
<proteinExistence type="predicted"/>
<name>A0A939JB50_9BACT</name>
<dbReference type="RefSeq" id="WP_206979938.1">
    <property type="nucleotide sequence ID" value="NZ_JAFLQZ010000001.1"/>
</dbReference>
<evidence type="ECO:0000259" key="1">
    <source>
        <dbReference type="Pfam" id="PF05050"/>
    </source>
</evidence>
<comment type="caution">
    <text evidence="2">The sequence shown here is derived from an EMBL/GenBank/DDBJ whole genome shotgun (WGS) entry which is preliminary data.</text>
</comment>
<dbReference type="InterPro" id="IPR052514">
    <property type="entry name" value="SAM-dependent_MTase"/>
</dbReference>
<dbReference type="SUPFAM" id="SSF53335">
    <property type="entry name" value="S-adenosyl-L-methionine-dependent methyltransferases"/>
    <property type="match status" value="1"/>
</dbReference>
<accession>A0A939JB50</accession>
<organism evidence="2 3">
    <name type="scientific">Hymenobacter telluris</name>
    <dbReference type="NCBI Taxonomy" id="2816474"/>
    <lineage>
        <taxon>Bacteria</taxon>
        <taxon>Pseudomonadati</taxon>
        <taxon>Bacteroidota</taxon>
        <taxon>Cytophagia</taxon>
        <taxon>Cytophagales</taxon>
        <taxon>Hymenobacteraceae</taxon>
        <taxon>Hymenobacter</taxon>
    </lineage>
</organism>
<keyword evidence="3" id="KW-1185">Reference proteome</keyword>
<evidence type="ECO:0000313" key="2">
    <source>
        <dbReference type="EMBL" id="MBO0356428.1"/>
    </source>
</evidence>
<dbReference type="PANTHER" id="PTHR34203">
    <property type="entry name" value="METHYLTRANSFERASE, FKBM FAMILY PROTEIN"/>
    <property type="match status" value="1"/>
</dbReference>
<dbReference type="PANTHER" id="PTHR34203:SF15">
    <property type="entry name" value="SLL1173 PROTEIN"/>
    <property type="match status" value="1"/>
</dbReference>
<dbReference type="EMBL" id="JAFLQZ010000001">
    <property type="protein sequence ID" value="MBO0356428.1"/>
    <property type="molecule type" value="Genomic_DNA"/>
</dbReference>
<keyword evidence="2" id="KW-0489">Methyltransferase</keyword>
<dbReference type="AlphaFoldDB" id="A0A939JB50"/>
<dbReference type="GO" id="GO:0032259">
    <property type="term" value="P:methylation"/>
    <property type="evidence" value="ECO:0007669"/>
    <property type="project" value="UniProtKB-KW"/>
</dbReference>
<sequence length="239" mass="27032">MLKELAKKLIKSLPFAFTQNQKYDRQTAEVIRRSCKPDSTCIDVGCHKGEVLDMLLAASPAGKHYGFEPIPVLYEALRAKYNQPNITISNIALSNKRGETSFNYVVSNPAYSGLIKRKYDREDEQDTSIQVQTDKLDDVLPANERVDFVKIDVEGGELLVLQGARQTLTRCKPIVIFECGLGASEFYGSTPDMVFSLLAECGLKLSLMENWLNGRPALTQKQFEQHYQNKSHYYFIAYS</sequence>